<dbReference type="AlphaFoldDB" id="A0A418VLH1"/>
<dbReference type="PANTHER" id="PTHR42850">
    <property type="entry name" value="METALLOPHOSPHOESTERASE"/>
    <property type="match status" value="1"/>
</dbReference>
<dbReference type="GO" id="GO:0008803">
    <property type="term" value="F:bis(5'-nucleosyl)-tetraphosphatase (symmetrical) activity"/>
    <property type="evidence" value="ECO:0007669"/>
    <property type="project" value="TreeGrafter"/>
</dbReference>
<evidence type="ECO:0000259" key="1">
    <source>
        <dbReference type="Pfam" id="PF00149"/>
    </source>
</evidence>
<accession>A0A418VLH1</accession>
<dbReference type="InterPro" id="IPR050126">
    <property type="entry name" value="Ap4A_hydrolase"/>
</dbReference>
<dbReference type="GO" id="GO:0016791">
    <property type="term" value="F:phosphatase activity"/>
    <property type="evidence" value="ECO:0007669"/>
    <property type="project" value="TreeGrafter"/>
</dbReference>
<evidence type="ECO:0000313" key="2">
    <source>
        <dbReference type="EMBL" id="RJF76899.1"/>
    </source>
</evidence>
<dbReference type="GO" id="GO:0005737">
    <property type="term" value="C:cytoplasm"/>
    <property type="evidence" value="ECO:0007669"/>
    <property type="project" value="TreeGrafter"/>
</dbReference>
<dbReference type="SUPFAM" id="SSF56300">
    <property type="entry name" value="Metallo-dependent phosphatases"/>
    <property type="match status" value="1"/>
</dbReference>
<dbReference type="Pfam" id="PF00149">
    <property type="entry name" value="Metallophos"/>
    <property type="match status" value="1"/>
</dbReference>
<name>A0A418VLH1_9PROT</name>
<dbReference type="PANTHER" id="PTHR42850:SF4">
    <property type="entry name" value="ZINC-DEPENDENT ENDOPOLYPHOSPHATASE"/>
    <property type="match status" value="1"/>
</dbReference>
<dbReference type="GO" id="GO:0110154">
    <property type="term" value="P:RNA decapping"/>
    <property type="evidence" value="ECO:0007669"/>
    <property type="project" value="TreeGrafter"/>
</dbReference>
<protein>
    <submittedName>
        <fullName evidence="2">Serine/threonine protein phosphatase</fullName>
    </submittedName>
</protein>
<dbReference type="OrthoDB" id="9807890at2"/>
<comment type="caution">
    <text evidence="2">The sequence shown here is derived from an EMBL/GenBank/DDBJ whole genome shotgun (WGS) entry which is preliminary data.</text>
</comment>
<keyword evidence="3" id="KW-1185">Reference proteome</keyword>
<feature type="domain" description="Calcineurin-like phosphoesterase" evidence="1">
    <location>
        <begin position="30"/>
        <end position="166"/>
    </location>
</feature>
<evidence type="ECO:0000313" key="3">
    <source>
        <dbReference type="Proteomes" id="UP000283458"/>
    </source>
</evidence>
<organism evidence="2 3">
    <name type="scientific">Azospirillum cavernae</name>
    <dbReference type="NCBI Taxonomy" id="2320860"/>
    <lineage>
        <taxon>Bacteria</taxon>
        <taxon>Pseudomonadati</taxon>
        <taxon>Pseudomonadota</taxon>
        <taxon>Alphaproteobacteria</taxon>
        <taxon>Rhodospirillales</taxon>
        <taxon>Azospirillaceae</taxon>
        <taxon>Azospirillum</taxon>
    </lineage>
</organism>
<dbReference type="EMBL" id="QYUL01000006">
    <property type="protein sequence ID" value="RJF76899.1"/>
    <property type="molecule type" value="Genomic_DNA"/>
</dbReference>
<dbReference type="Gene3D" id="3.60.21.10">
    <property type="match status" value="1"/>
</dbReference>
<dbReference type="InterPro" id="IPR004843">
    <property type="entry name" value="Calcineurin-like_PHP"/>
</dbReference>
<dbReference type="Proteomes" id="UP000283458">
    <property type="component" value="Unassembled WGS sequence"/>
</dbReference>
<proteinExistence type="predicted"/>
<reference evidence="2 3" key="1">
    <citation type="submission" date="2018-09" db="EMBL/GenBank/DDBJ databases">
        <authorList>
            <person name="Zhu H."/>
        </authorList>
    </citation>
    <scope>NUCLEOTIDE SEQUENCE [LARGE SCALE GENOMIC DNA]</scope>
    <source>
        <strain evidence="2 3">K2W22B-5</strain>
    </source>
</reference>
<sequence>MGSVASFVENARSEPDSEAAVSLVPDGDEVYAVGDVHGSLTLLDDLLARIGDDAKTAPGVGRRTLIFLGDYIDRGPDSAGVIERLAGLSMPGFTIHHLVGNHELAMLDFLRDPEGGQDWLRFGGIATLASYGVPGLRDTDDPAELTALRDRLRERMPPHHQTFLENLQPMMTVGDYGFVHAGVRPGVSLARQNLDDLCWIRDPFLMFPGRHEKRIVHGHSITPYPEVRDNRIGIDTGAYAGGPLTAIALRGSTIRFIQARPPVSLAKAS</sequence>
<gene>
    <name evidence="2" type="ORF">D3877_28620</name>
</gene>
<dbReference type="InterPro" id="IPR029052">
    <property type="entry name" value="Metallo-depent_PP-like"/>
</dbReference>